<evidence type="ECO:0000313" key="4">
    <source>
        <dbReference type="EMBL" id="MYD90077.1"/>
    </source>
</evidence>
<proteinExistence type="inferred from homology"/>
<dbReference type="Gene3D" id="3.40.1620.10">
    <property type="entry name" value="YefM-like domain"/>
    <property type="match status" value="1"/>
</dbReference>
<feature type="region of interest" description="Disordered" evidence="3">
    <location>
        <begin position="63"/>
        <end position="86"/>
    </location>
</feature>
<comment type="similarity">
    <text evidence="1 2">Belongs to the phD/YefM antitoxin family.</text>
</comment>
<protein>
    <recommendedName>
        <fullName evidence="2">Antitoxin</fullName>
    </recommendedName>
</protein>
<dbReference type="InterPro" id="IPR036165">
    <property type="entry name" value="YefM-like_sf"/>
</dbReference>
<accession>A0A6B1DS73</accession>
<evidence type="ECO:0000256" key="2">
    <source>
        <dbReference type="RuleBase" id="RU362080"/>
    </source>
</evidence>
<organism evidence="4">
    <name type="scientific">Caldilineaceae bacterium SB0662_bin_9</name>
    <dbReference type="NCBI Taxonomy" id="2605258"/>
    <lineage>
        <taxon>Bacteria</taxon>
        <taxon>Bacillati</taxon>
        <taxon>Chloroflexota</taxon>
        <taxon>Caldilineae</taxon>
        <taxon>Caldilineales</taxon>
        <taxon>Caldilineaceae</taxon>
    </lineage>
</organism>
<comment type="caution">
    <text evidence="4">The sequence shown here is derived from an EMBL/GenBank/DDBJ whole genome shotgun (WGS) entry which is preliminary data.</text>
</comment>
<dbReference type="InterPro" id="IPR006442">
    <property type="entry name" value="Antitoxin_Phd/YefM"/>
</dbReference>
<gene>
    <name evidence="4" type="ORF">F4Y08_07025</name>
</gene>
<comment type="function">
    <text evidence="2">Antitoxin component of a type II toxin-antitoxin (TA) system.</text>
</comment>
<dbReference type="Pfam" id="PF02604">
    <property type="entry name" value="PhdYeFM_antitox"/>
    <property type="match status" value="1"/>
</dbReference>
<dbReference type="SUPFAM" id="SSF143120">
    <property type="entry name" value="YefM-like"/>
    <property type="match status" value="1"/>
</dbReference>
<dbReference type="AlphaFoldDB" id="A0A6B1DS73"/>
<dbReference type="NCBIfam" id="TIGR01552">
    <property type="entry name" value="phd_fam"/>
    <property type="match status" value="1"/>
</dbReference>
<evidence type="ECO:0000256" key="1">
    <source>
        <dbReference type="ARBA" id="ARBA00009981"/>
    </source>
</evidence>
<sequence length="86" mass="10104">MNKRWPVQDAKSRFSELLDTALAEGPQIVTRRGVETAVLLPIEQWRRLERMTRPNLKELLLTSEARTNDLVPPRQRHHRRVPKAVE</sequence>
<dbReference type="EMBL" id="VXPY01000047">
    <property type="protein sequence ID" value="MYD90077.1"/>
    <property type="molecule type" value="Genomic_DNA"/>
</dbReference>
<feature type="compositionally biased region" description="Basic residues" evidence="3">
    <location>
        <begin position="74"/>
        <end position="86"/>
    </location>
</feature>
<evidence type="ECO:0000256" key="3">
    <source>
        <dbReference type="SAM" id="MobiDB-lite"/>
    </source>
</evidence>
<reference evidence="4" key="1">
    <citation type="submission" date="2019-09" db="EMBL/GenBank/DDBJ databases">
        <title>Characterisation of the sponge microbiome using genome-centric metagenomics.</title>
        <authorList>
            <person name="Engelberts J.P."/>
            <person name="Robbins S.J."/>
            <person name="De Goeij J.M."/>
            <person name="Aranda M."/>
            <person name="Bell S.C."/>
            <person name="Webster N.S."/>
        </authorList>
    </citation>
    <scope>NUCLEOTIDE SEQUENCE</scope>
    <source>
        <strain evidence="4">SB0662_bin_9</strain>
    </source>
</reference>
<name>A0A6B1DS73_9CHLR</name>